<evidence type="ECO:0000256" key="3">
    <source>
        <dbReference type="ARBA" id="ARBA00011738"/>
    </source>
</evidence>
<dbReference type="EC" id="4.1.99.5" evidence="4"/>
<evidence type="ECO:0000259" key="14">
    <source>
        <dbReference type="Pfam" id="PF12076"/>
    </source>
</evidence>
<dbReference type="PANTHER" id="PTHR11863">
    <property type="entry name" value="STEROL DESATURASE"/>
    <property type="match status" value="1"/>
</dbReference>
<name>A0AAD8RGM6_LOLMU</name>
<dbReference type="InterPro" id="IPR050307">
    <property type="entry name" value="Sterol_Desaturase_Related"/>
</dbReference>
<feature type="transmembrane region" description="Helical" evidence="12">
    <location>
        <begin position="127"/>
        <end position="147"/>
    </location>
</feature>
<comment type="caution">
    <text evidence="15">The sequence shown here is derived from an EMBL/GenBank/DDBJ whole genome shotgun (WGS) entry which is preliminary data.</text>
</comment>
<dbReference type="Proteomes" id="UP001231189">
    <property type="component" value="Unassembled WGS sequence"/>
</dbReference>
<keyword evidence="7" id="KW-0521">NADP</keyword>
<evidence type="ECO:0000256" key="11">
    <source>
        <dbReference type="ARBA" id="ARBA00047909"/>
    </source>
</evidence>
<organism evidence="15 16">
    <name type="scientific">Lolium multiflorum</name>
    <name type="common">Italian ryegrass</name>
    <name type="synonym">Lolium perenne subsp. multiflorum</name>
    <dbReference type="NCBI Taxonomy" id="4521"/>
    <lineage>
        <taxon>Eukaryota</taxon>
        <taxon>Viridiplantae</taxon>
        <taxon>Streptophyta</taxon>
        <taxon>Embryophyta</taxon>
        <taxon>Tracheophyta</taxon>
        <taxon>Spermatophyta</taxon>
        <taxon>Magnoliopsida</taxon>
        <taxon>Liliopsida</taxon>
        <taxon>Poales</taxon>
        <taxon>Poaceae</taxon>
        <taxon>BOP clade</taxon>
        <taxon>Pooideae</taxon>
        <taxon>Poodae</taxon>
        <taxon>Poeae</taxon>
        <taxon>Poeae Chloroplast Group 2 (Poeae type)</taxon>
        <taxon>Loliodinae</taxon>
        <taxon>Loliinae</taxon>
        <taxon>Lolium</taxon>
    </lineage>
</organism>
<evidence type="ECO:0000313" key="15">
    <source>
        <dbReference type="EMBL" id="KAK1621135.1"/>
    </source>
</evidence>
<comment type="subunit">
    <text evidence="3">Homodimer.</text>
</comment>
<dbReference type="GO" id="GO:0005789">
    <property type="term" value="C:endoplasmic reticulum membrane"/>
    <property type="evidence" value="ECO:0007669"/>
    <property type="project" value="UniProtKB-SubCell"/>
</dbReference>
<keyword evidence="6" id="KW-0256">Endoplasmic reticulum</keyword>
<evidence type="ECO:0000256" key="6">
    <source>
        <dbReference type="ARBA" id="ARBA00022824"/>
    </source>
</evidence>
<dbReference type="GO" id="GO:0006950">
    <property type="term" value="P:response to stress"/>
    <property type="evidence" value="ECO:0007669"/>
    <property type="project" value="UniProtKB-ARBA"/>
</dbReference>
<dbReference type="InterPro" id="IPR006694">
    <property type="entry name" value="Fatty_acid_hydroxylase"/>
</dbReference>
<sequence length="638" mass="71529">MASKPGPLTQWPWHELGNYKYALVAPWAAYSTYSFGAAKVRGEEGDLLSFFVLPTVLLRLLYTQLWISISRHQTARSKHRIVSKSLDFDQVDRERNWDDQIILTALLYYVVNSFMAMTQGLPWWNSGGLLLTVLLHLGPVEFLYYWIHRALHHHYLYARYHSHHHASIVTEPITSVIHPFAEEAVYFGLFAIPLLTMMATGTGSVAVANGYLVYIDFMNYLGHCNFELVPKVLFDMFPPLKFLMYTPSFHSLHHTQFRTNYSLFVPFYDYLYGTMDKSSEDLYERTLHGRDEAPDVVHLTHLTAPGSLLHTRLGFASIASAPLVSGSFTAALALAERPLAVLASVFGWSAFRSEANRMGKLSTETWVVPRYSSQYTSKKDGYAVSRLVEKAVSDAEASGAAVLTLGLLNQGYEMNRNGELYVIRKASLKTKIVDGTSLAVAAVLHTMPRGAKDVLLLGKESKVVRVLAQALCEREIQVRVADEHLHETLKQQLRPELQSHLALSRSYSSKVWLVGDGLTALEQERAQPGVHFVPYSQFPPMNTRGDCVYHTTPALVVPGSYENLHACENWLPRRVMSAWRAAGIVHALEKWGGHECGDAVTGVEKAWRAALAHGFRPYDVRCQHHGDGAKLQADADAN</sequence>
<gene>
    <name evidence="15" type="ORF">QYE76_026652</name>
</gene>
<feature type="transmembrane region" description="Helical" evidence="12">
    <location>
        <begin position="185"/>
        <end position="214"/>
    </location>
</feature>
<keyword evidence="9 12" id="KW-0472">Membrane</keyword>
<evidence type="ECO:0000256" key="4">
    <source>
        <dbReference type="ARBA" id="ARBA00013146"/>
    </source>
</evidence>
<evidence type="ECO:0000256" key="8">
    <source>
        <dbReference type="ARBA" id="ARBA00022989"/>
    </source>
</evidence>
<evidence type="ECO:0000259" key="13">
    <source>
        <dbReference type="Pfam" id="PF04116"/>
    </source>
</evidence>
<dbReference type="GO" id="GO:0008610">
    <property type="term" value="P:lipid biosynthetic process"/>
    <property type="evidence" value="ECO:0007669"/>
    <property type="project" value="InterPro"/>
</dbReference>
<evidence type="ECO:0000256" key="7">
    <source>
        <dbReference type="ARBA" id="ARBA00022857"/>
    </source>
</evidence>
<keyword evidence="8 12" id="KW-1133">Transmembrane helix</keyword>
<dbReference type="GO" id="GO:0071771">
    <property type="term" value="F:aldehyde oxygenase (deformylating) activity"/>
    <property type="evidence" value="ECO:0007669"/>
    <property type="project" value="UniProtKB-EC"/>
</dbReference>
<keyword evidence="10" id="KW-0456">Lyase</keyword>
<feature type="transmembrane region" description="Helical" evidence="12">
    <location>
        <begin position="47"/>
        <end position="69"/>
    </location>
</feature>
<reference evidence="15" key="1">
    <citation type="submission" date="2023-07" db="EMBL/GenBank/DDBJ databases">
        <title>A chromosome-level genome assembly of Lolium multiflorum.</title>
        <authorList>
            <person name="Chen Y."/>
            <person name="Copetti D."/>
            <person name="Kolliker R."/>
            <person name="Studer B."/>
        </authorList>
    </citation>
    <scope>NUCLEOTIDE SEQUENCE</scope>
    <source>
        <strain evidence="15">02402/16</strain>
        <tissue evidence="15">Leaf</tissue>
    </source>
</reference>
<dbReference type="GO" id="GO:0005506">
    <property type="term" value="F:iron ion binding"/>
    <property type="evidence" value="ECO:0007669"/>
    <property type="project" value="InterPro"/>
</dbReference>
<dbReference type="AlphaFoldDB" id="A0AAD8RGM6"/>
<evidence type="ECO:0000256" key="12">
    <source>
        <dbReference type="SAM" id="Phobius"/>
    </source>
</evidence>
<dbReference type="GO" id="GO:0016491">
    <property type="term" value="F:oxidoreductase activity"/>
    <property type="evidence" value="ECO:0007669"/>
    <property type="project" value="InterPro"/>
</dbReference>
<keyword evidence="5 12" id="KW-0812">Transmembrane</keyword>
<evidence type="ECO:0000313" key="16">
    <source>
        <dbReference type="Proteomes" id="UP001231189"/>
    </source>
</evidence>
<protein>
    <recommendedName>
        <fullName evidence="4">aldehyde oxygenase (deformylating)</fullName>
        <ecNumber evidence="4">4.1.99.5</ecNumber>
    </recommendedName>
</protein>
<comment type="similarity">
    <text evidence="2">Belongs to the sterol desaturase family.</text>
</comment>
<dbReference type="Pfam" id="PF04116">
    <property type="entry name" value="FA_hydroxylase"/>
    <property type="match status" value="1"/>
</dbReference>
<evidence type="ECO:0000256" key="2">
    <source>
        <dbReference type="ARBA" id="ARBA00009324"/>
    </source>
</evidence>
<dbReference type="EMBL" id="JAUUTY010000006">
    <property type="protein sequence ID" value="KAK1621135.1"/>
    <property type="molecule type" value="Genomic_DNA"/>
</dbReference>
<dbReference type="InterPro" id="IPR021940">
    <property type="entry name" value="CER1-like_C"/>
</dbReference>
<feature type="domain" description="Very-long-chain aldehyde decarbonylase CER1-like C-terminal" evidence="14">
    <location>
        <begin position="454"/>
        <end position="617"/>
    </location>
</feature>
<feature type="transmembrane region" description="Helical" evidence="12">
    <location>
        <begin position="101"/>
        <end position="121"/>
    </location>
</feature>
<feature type="domain" description="Fatty acid hydroxylase" evidence="13">
    <location>
        <begin position="134"/>
        <end position="274"/>
    </location>
</feature>
<dbReference type="Pfam" id="PF12076">
    <property type="entry name" value="CER1-like_C"/>
    <property type="match status" value="1"/>
</dbReference>
<keyword evidence="16" id="KW-1185">Reference proteome</keyword>
<accession>A0AAD8RGM6</accession>
<proteinExistence type="inferred from homology"/>
<comment type="catalytic activity">
    <reaction evidence="11">
        <text>a long-chain fatty aldehyde + 2 NADPH + O2 + H(+) = a long-chain alkane + formate + 2 NADP(+) + H2O</text>
        <dbReference type="Rhea" id="RHEA:21440"/>
        <dbReference type="ChEBI" id="CHEBI:15377"/>
        <dbReference type="ChEBI" id="CHEBI:15378"/>
        <dbReference type="ChEBI" id="CHEBI:15379"/>
        <dbReference type="ChEBI" id="CHEBI:15740"/>
        <dbReference type="ChEBI" id="CHEBI:17176"/>
        <dbReference type="ChEBI" id="CHEBI:57783"/>
        <dbReference type="ChEBI" id="CHEBI:58349"/>
        <dbReference type="ChEBI" id="CHEBI:83563"/>
        <dbReference type="EC" id="4.1.99.5"/>
    </reaction>
</comment>
<evidence type="ECO:0000256" key="1">
    <source>
        <dbReference type="ARBA" id="ARBA00004477"/>
    </source>
</evidence>
<comment type="subcellular location">
    <subcellularLocation>
        <location evidence="1">Endoplasmic reticulum membrane</location>
        <topology evidence="1">Multi-pass membrane protein</topology>
    </subcellularLocation>
</comment>
<evidence type="ECO:0000256" key="10">
    <source>
        <dbReference type="ARBA" id="ARBA00023239"/>
    </source>
</evidence>
<evidence type="ECO:0000256" key="9">
    <source>
        <dbReference type="ARBA" id="ARBA00023136"/>
    </source>
</evidence>
<evidence type="ECO:0000256" key="5">
    <source>
        <dbReference type="ARBA" id="ARBA00022692"/>
    </source>
</evidence>